<dbReference type="EC" id="2.7.1.8" evidence="1"/>
<dbReference type="InterPro" id="IPR011009">
    <property type="entry name" value="Kinase-like_dom_sf"/>
</dbReference>
<keyword evidence="1" id="KW-0119">Carbohydrate metabolism</keyword>
<dbReference type="EMBL" id="BMFY01000005">
    <property type="protein sequence ID" value="GGA13030.1"/>
    <property type="molecule type" value="Genomic_DNA"/>
</dbReference>
<dbReference type="SUPFAM" id="SSF56112">
    <property type="entry name" value="Protein kinase-like (PK-like)"/>
    <property type="match status" value="1"/>
</dbReference>
<dbReference type="AlphaFoldDB" id="A0A8J2TXP6"/>
<comment type="subunit">
    <text evidence="1">Monomer.</text>
</comment>
<dbReference type="Proteomes" id="UP000616114">
    <property type="component" value="Unassembled WGS sequence"/>
</dbReference>
<comment type="caution">
    <text evidence="3">The sequence shown here is derived from an EMBL/GenBank/DDBJ whole genome shotgun (WGS) entry which is preliminary data.</text>
</comment>
<keyword evidence="4" id="KW-1185">Reference proteome</keyword>
<feature type="binding site" evidence="1">
    <location>
        <position position="276"/>
    </location>
    <ligand>
        <name>Mg(2+)</name>
        <dbReference type="ChEBI" id="CHEBI:18420"/>
        <label>1</label>
    </ligand>
</feature>
<dbReference type="InterPro" id="IPR043674">
    <property type="entry name" value="GlcN_kinase"/>
</dbReference>
<gene>
    <name evidence="3" type="ORF">GCM10011333_14930</name>
</gene>
<feature type="binding site" evidence="1">
    <location>
        <position position="82"/>
    </location>
    <ligand>
        <name>ATP</name>
        <dbReference type="ChEBI" id="CHEBI:30616"/>
    </ligand>
</feature>
<keyword evidence="1" id="KW-0067">ATP-binding</keyword>
<feature type="compositionally biased region" description="Basic and acidic residues" evidence="2">
    <location>
        <begin position="219"/>
        <end position="229"/>
    </location>
</feature>
<proteinExistence type="inferred from homology"/>
<sequence length="423" mass="44306">MTHATTSQPVLHGSSPSVAGVRLEVVDGRVTAGGRRPRAGDGLARELARRVDPAVGAAAPENAIDVDQTQTSVIVDGRYVVKIAGHWGACDRATVLLSRLADAGCRDVPALAGQVGWEHPVHGTGTLALVSEFLPGTTDGWTWAVDELLAAHRTGGTDGAGGSGGVAGPEPAWAVELGRAVGRVHAILAGRGSAGAGARPEPEDAPLERRRRAERLLAEATRDDNRDDAGADPAAGSAAAARLQNRVGPLREALTSLADRPPGLAFPLHGDLHIGQVLRDPAGRIALIDFDGDPQLDSATRWRAEPAARDVAHMLVSLDLVAAVAQKRLGRAEPSLFAHAERAGRGFLAGYRAALGPDADSLLDEGSLPGLRAEQLLAEVRYAQRFLPRWRYAPDAVIAHRYPSTADLPEEPWTPPPSAPIST</sequence>
<keyword evidence="1" id="KW-0460">Magnesium</keyword>
<feature type="binding site" evidence="1">
    <location>
        <position position="289"/>
    </location>
    <ligand>
        <name>Mg(2+)</name>
        <dbReference type="ChEBI" id="CHEBI:18420"/>
        <label>2</label>
    </ligand>
</feature>
<dbReference type="GO" id="GO:0005524">
    <property type="term" value="F:ATP binding"/>
    <property type="evidence" value="ECO:0007669"/>
    <property type="project" value="UniProtKB-KW"/>
</dbReference>
<comment type="cofactor">
    <cofactor evidence="1">
        <name>Mg(2+)</name>
        <dbReference type="ChEBI" id="CHEBI:18420"/>
    </cofactor>
    <text evidence="1">Binds 2 Mg(2+) ions per subunit.</text>
</comment>
<comment type="catalytic activity">
    <reaction evidence="1">
        <text>D-glucosamine + ATP = D-glucosamine 6-phosphate + ADP + H(+)</text>
        <dbReference type="Rhea" id="RHEA:10948"/>
        <dbReference type="ChEBI" id="CHEBI:15378"/>
        <dbReference type="ChEBI" id="CHEBI:30616"/>
        <dbReference type="ChEBI" id="CHEBI:58723"/>
        <dbReference type="ChEBI" id="CHEBI:58725"/>
        <dbReference type="ChEBI" id="CHEBI:456216"/>
        <dbReference type="EC" id="2.7.1.8"/>
    </reaction>
</comment>
<dbReference type="RefSeq" id="WP_188550299.1">
    <property type="nucleotide sequence ID" value="NZ_BMFY01000005.1"/>
</dbReference>
<dbReference type="GO" id="GO:0005975">
    <property type="term" value="P:carbohydrate metabolic process"/>
    <property type="evidence" value="ECO:0007669"/>
    <property type="project" value="UniProtKB-UniRule"/>
</dbReference>
<keyword evidence="1" id="KW-0418">Kinase</keyword>
<reference evidence="3" key="2">
    <citation type="submission" date="2020-09" db="EMBL/GenBank/DDBJ databases">
        <authorList>
            <person name="Sun Q."/>
            <person name="Zhou Y."/>
        </authorList>
    </citation>
    <scope>NUCLEOTIDE SEQUENCE</scope>
    <source>
        <strain evidence="3">CGMCC 1.12785</strain>
    </source>
</reference>
<feature type="binding site" evidence="1">
    <location>
        <position position="379"/>
    </location>
    <ligand>
        <name>D-glucosamine</name>
        <dbReference type="ChEBI" id="CHEBI:58723"/>
    </ligand>
</feature>
<evidence type="ECO:0000313" key="4">
    <source>
        <dbReference type="Proteomes" id="UP000616114"/>
    </source>
</evidence>
<feature type="binding site" evidence="1">
    <location>
        <position position="289"/>
    </location>
    <ligand>
        <name>Mg(2+)</name>
        <dbReference type="ChEBI" id="CHEBI:18420"/>
        <label>1</label>
    </ligand>
</feature>
<reference evidence="3" key="1">
    <citation type="journal article" date="2014" name="Int. J. Syst. Evol. Microbiol.">
        <title>Complete genome sequence of Corynebacterium casei LMG S-19264T (=DSM 44701T), isolated from a smear-ripened cheese.</title>
        <authorList>
            <consortium name="US DOE Joint Genome Institute (JGI-PGF)"/>
            <person name="Walter F."/>
            <person name="Albersmeier A."/>
            <person name="Kalinowski J."/>
            <person name="Ruckert C."/>
        </authorList>
    </citation>
    <scope>NUCLEOTIDE SEQUENCE</scope>
    <source>
        <strain evidence="3">CGMCC 1.12785</strain>
    </source>
</reference>
<evidence type="ECO:0000313" key="3">
    <source>
        <dbReference type="EMBL" id="GGA13030.1"/>
    </source>
</evidence>
<keyword evidence="1" id="KW-0479">Metal-binding</keyword>
<dbReference type="HAMAP" id="MF_02218">
    <property type="entry name" value="GlcN_kinase"/>
    <property type="match status" value="1"/>
</dbReference>
<comment type="function">
    <text evidence="1">Catalyzes the ATP-dependent phosphorylation of D-glucosamine (GlcN) to D-glucosamine 6-phosphate. May be involved in the phosphorylation of acquired extracellular GlcN derived from the hydrolysis of chitosan, i.e., in the incorporation of exogenous GlcN into the bacterial GlcNAc metabolism.</text>
</comment>
<comment type="caution">
    <text evidence="1">Lacks conserved residue(s) required for the propagation of feature annotation.</text>
</comment>
<dbReference type="Gene3D" id="3.90.1200.10">
    <property type="match status" value="1"/>
</dbReference>
<evidence type="ECO:0000256" key="1">
    <source>
        <dbReference type="HAMAP-Rule" id="MF_02218"/>
    </source>
</evidence>
<feature type="binding site" evidence="1">
    <location>
        <position position="291"/>
    </location>
    <ligand>
        <name>Mg(2+)</name>
        <dbReference type="ChEBI" id="CHEBI:18420"/>
        <label>2</label>
    </ligand>
</feature>
<feature type="compositionally biased region" description="Low complexity" evidence="2">
    <location>
        <begin position="231"/>
        <end position="241"/>
    </location>
</feature>
<protein>
    <recommendedName>
        <fullName evidence="1">Glucosamine kinase</fullName>
        <shortName evidence="1">GlcN kinase</shortName>
        <shortName evidence="1">GlcNK</shortName>
        <ecNumber evidence="1">2.7.1.8</ecNumber>
    </recommendedName>
</protein>
<dbReference type="GO" id="GO:0047931">
    <property type="term" value="F:glucosamine kinase activity"/>
    <property type="evidence" value="ECO:0007669"/>
    <property type="project" value="UniProtKB-UniRule"/>
</dbReference>
<name>A0A8J2TXP6_9MICO</name>
<feature type="binding site" evidence="1">
    <location>
        <position position="139"/>
    </location>
    <ligand>
        <name>ATP</name>
        <dbReference type="ChEBI" id="CHEBI:30616"/>
    </ligand>
</feature>
<organism evidence="3 4">
    <name type="scientific">Sediminivirga luteola</name>
    <dbReference type="NCBI Taxonomy" id="1774748"/>
    <lineage>
        <taxon>Bacteria</taxon>
        <taxon>Bacillati</taxon>
        <taxon>Actinomycetota</taxon>
        <taxon>Actinomycetes</taxon>
        <taxon>Micrococcales</taxon>
        <taxon>Brevibacteriaceae</taxon>
        <taxon>Sediminivirga</taxon>
    </lineage>
</organism>
<accession>A0A8J2TXP6</accession>
<keyword evidence="1" id="KW-0808">Transferase</keyword>
<comment type="similarity">
    <text evidence="1">Belongs to the actinobacterial glucosamine kinase family.</text>
</comment>
<keyword evidence="1" id="KW-0547">Nucleotide-binding</keyword>
<feature type="binding site" evidence="1">
    <location>
        <position position="271"/>
    </location>
    <ligand>
        <name>D-glucosamine</name>
        <dbReference type="ChEBI" id="CHEBI:58723"/>
    </ligand>
</feature>
<feature type="region of interest" description="Disordered" evidence="2">
    <location>
        <begin position="219"/>
        <end position="241"/>
    </location>
</feature>
<dbReference type="GO" id="GO:0000287">
    <property type="term" value="F:magnesium ion binding"/>
    <property type="evidence" value="ECO:0007669"/>
    <property type="project" value="UniProtKB-UniRule"/>
</dbReference>
<evidence type="ECO:0000256" key="2">
    <source>
        <dbReference type="SAM" id="MobiDB-lite"/>
    </source>
</evidence>